<name>A0AAF0V622_SOLVR</name>
<reference evidence="1" key="1">
    <citation type="submission" date="2023-08" db="EMBL/GenBank/DDBJ databases">
        <title>A de novo genome assembly of Solanum verrucosum Schlechtendal, a Mexican diploid species geographically isolated from the other diploid A-genome species in potato relatives.</title>
        <authorList>
            <person name="Hosaka K."/>
        </authorList>
    </citation>
    <scope>NUCLEOTIDE SEQUENCE</scope>
    <source>
        <tissue evidence="1">Young leaves</tissue>
    </source>
</reference>
<evidence type="ECO:0000313" key="1">
    <source>
        <dbReference type="EMBL" id="WMV58545.1"/>
    </source>
</evidence>
<proteinExistence type="predicted"/>
<dbReference type="EMBL" id="CP133623">
    <property type="protein sequence ID" value="WMV58545.1"/>
    <property type="molecule type" value="Genomic_DNA"/>
</dbReference>
<evidence type="ECO:0000313" key="2">
    <source>
        <dbReference type="Proteomes" id="UP001234989"/>
    </source>
</evidence>
<dbReference type="Proteomes" id="UP001234989">
    <property type="component" value="Chromosome 12"/>
</dbReference>
<keyword evidence="2" id="KW-1185">Reference proteome</keyword>
<sequence>MPPELDWVVY</sequence>
<organism evidence="1 2">
    <name type="scientific">Solanum verrucosum</name>
    <dbReference type="NCBI Taxonomy" id="315347"/>
    <lineage>
        <taxon>Eukaryota</taxon>
        <taxon>Viridiplantae</taxon>
        <taxon>Streptophyta</taxon>
        <taxon>Embryophyta</taxon>
        <taxon>Tracheophyta</taxon>
        <taxon>Spermatophyta</taxon>
        <taxon>Magnoliopsida</taxon>
        <taxon>eudicotyledons</taxon>
        <taxon>Gunneridae</taxon>
        <taxon>Pentapetalae</taxon>
        <taxon>asterids</taxon>
        <taxon>lamiids</taxon>
        <taxon>Solanales</taxon>
        <taxon>Solanaceae</taxon>
        <taxon>Solanoideae</taxon>
        <taxon>Solaneae</taxon>
        <taxon>Solanum</taxon>
    </lineage>
</organism>
<protein>
    <submittedName>
        <fullName evidence="1">Uncharacterized protein</fullName>
    </submittedName>
</protein>
<accession>A0AAF0V622</accession>
<gene>
    <name evidence="1" type="ORF">MTR67_051930</name>
</gene>